<name>A0A6A5UJH0_9PLEO</name>
<sequence>MIIGGTVGCPVLGAVIGAGLASPAGIFAETQIADRLIDDPRVRADIQEANAERYIFETFRNMIAAGAASWLAGYLANLNMSQISSFFSRVAVKVVQNKGGNIATDFGAYCVFKYIINALRGGQIKSWEDAEKAFEKAKEEAGEKSEVPSTVLPIAGCKYAIKIWGTNSAFTCVDNTEMRLRYYCGSTTQRFRCTYYEGNMGFICEGADGGKGRYLGYDSYETLSCQAYYQRGWEHINVMSEEGGGYKLWMTKDDHFAPVQKVNTDTVKMMATSTTRVEFVKVG</sequence>
<evidence type="ECO:0000313" key="2">
    <source>
        <dbReference type="Proteomes" id="UP000800035"/>
    </source>
</evidence>
<organism evidence="1 2">
    <name type="scientific">Byssothecium circinans</name>
    <dbReference type="NCBI Taxonomy" id="147558"/>
    <lineage>
        <taxon>Eukaryota</taxon>
        <taxon>Fungi</taxon>
        <taxon>Dikarya</taxon>
        <taxon>Ascomycota</taxon>
        <taxon>Pezizomycotina</taxon>
        <taxon>Dothideomycetes</taxon>
        <taxon>Pleosporomycetidae</taxon>
        <taxon>Pleosporales</taxon>
        <taxon>Massarineae</taxon>
        <taxon>Massarinaceae</taxon>
        <taxon>Byssothecium</taxon>
    </lineage>
</organism>
<dbReference type="PANTHER" id="PTHR42076">
    <property type="entry name" value="CYANOVIRIN-N HOMOLOG"/>
    <property type="match status" value="1"/>
</dbReference>
<evidence type="ECO:0000313" key="1">
    <source>
        <dbReference type="EMBL" id="KAF1963066.1"/>
    </source>
</evidence>
<reference evidence="1" key="1">
    <citation type="journal article" date="2020" name="Stud. Mycol.">
        <title>101 Dothideomycetes genomes: a test case for predicting lifestyles and emergence of pathogens.</title>
        <authorList>
            <person name="Haridas S."/>
            <person name="Albert R."/>
            <person name="Binder M."/>
            <person name="Bloem J."/>
            <person name="Labutti K."/>
            <person name="Salamov A."/>
            <person name="Andreopoulos B."/>
            <person name="Baker S."/>
            <person name="Barry K."/>
            <person name="Bills G."/>
            <person name="Bluhm B."/>
            <person name="Cannon C."/>
            <person name="Castanera R."/>
            <person name="Culley D."/>
            <person name="Daum C."/>
            <person name="Ezra D."/>
            <person name="Gonzalez J."/>
            <person name="Henrissat B."/>
            <person name="Kuo A."/>
            <person name="Liang C."/>
            <person name="Lipzen A."/>
            <person name="Lutzoni F."/>
            <person name="Magnuson J."/>
            <person name="Mondo S."/>
            <person name="Nolan M."/>
            <person name="Ohm R."/>
            <person name="Pangilinan J."/>
            <person name="Park H.-J."/>
            <person name="Ramirez L."/>
            <person name="Alfaro M."/>
            <person name="Sun H."/>
            <person name="Tritt A."/>
            <person name="Yoshinaga Y."/>
            <person name="Zwiers L.-H."/>
            <person name="Turgeon B."/>
            <person name="Goodwin S."/>
            <person name="Spatafora J."/>
            <person name="Crous P."/>
            <person name="Grigoriev I."/>
        </authorList>
    </citation>
    <scope>NUCLEOTIDE SEQUENCE</scope>
    <source>
        <strain evidence="1">CBS 675.92</strain>
    </source>
</reference>
<dbReference type="AlphaFoldDB" id="A0A6A5UJH0"/>
<keyword evidence="2" id="KW-1185">Reference proteome</keyword>
<dbReference type="Proteomes" id="UP000800035">
    <property type="component" value="Unassembled WGS sequence"/>
</dbReference>
<protein>
    <submittedName>
        <fullName evidence="1">Uncharacterized protein</fullName>
    </submittedName>
</protein>
<gene>
    <name evidence="1" type="ORF">CC80DRAFT_588534</name>
</gene>
<proteinExistence type="predicted"/>
<dbReference type="OrthoDB" id="4615173at2759"/>
<dbReference type="PANTHER" id="PTHR42076:SF1">
    <property type="entry name" value="CYANOVIRIN-N DOMAIN-CONTAINING PROTEIN"/>
    <property type="match status" value="1"/>
</dbReference>
<dbReference type="EMBL" id="ML976978">
    <property type="protein sequence ID" value="KAF1963066.1"/>
    <property type="molecule type" value="Genomic_DNA"/>
</dbReference>
<accession>A0A6A5UJH0</accession>